<dbReference type="PROSITE" id="PS00455">
    <property type="entry name" value="AMP_BINDING"/>
    <property type="match status" value="1"/>
</dbReference>
<dbReference type="GO" id="GO:0043041">
    <property type="term" value="P:amino acid activation for nonribosomal peptide biosynthetic process"/>
    <property type="evidence" value="ECO:0007669"/>
    <property type="project" value="TreeGrafter"/>
</dbReference>
<dbReference type="SUPFAM" id="SSF56801">
    <property type="entry name" value="Acetyl-CoA synthetase-like"/>
    <property type="match status" value="1"/>
</dbReference>
<dbReference type="Gene3D" id="3.30.300.30">
    <property type="match status" value="1"/>
</dbReference>
<dbReference type="RefSeq" id="WP_211697146.1">
    <property type="nucleotide sequence ID" value="NZ_CP046600.1"/>
</dbReference>
<gene>
    <name evidence="4" type="ORF">F6B93_00425</name>
</gene>
<dbReference type="Pfam" id="PF00501">
    <property type="entry name" value="AMP-binding"/>
    <property type="match status" value="1"/>
</dbReference>
<dbReference type="Gene3D" id="1.10.1200.10">
    <property type="entry name" value="ACP-like"/>
    <property type="match status" value="1"/>
</dbReference>
<dbReference type="PROSITE" id="PS50075">
    <property type="entry name" value="CARRIER"/>
    <property type="match status" value="1"/>
</dbReference>
<dbReference type="GO" id="GO:0031177">
    <property type="term" value="F:phosphopantetheine binding"/>
    <property type="evidence" value="ECO:0007669"/>
    <property type="project" value="InterPro"/>
</dbReference>
<dbReference type="InterPro" id="IPR042099">
    <property type="entry name" value="ANL_N_sf"/>
</dbReference>
<evidence type="ECO:0000313" key="4">
    <source>
        <dbReference type="EMBL" id="QUR65743.1"/>
    </source>
</evidence>
<dbReference type="NCBIfam" id="TIGR01733">
    <property type="entry name" value="AA-adenyl-dom"/>
    <property type="match status" value="1"/>
</dbReference>
<dbReference type="KEGG" id="mspg:F6B93_00425"/>
<dbReference type="InterPro" id="IPR045851">
    <property type="entry name" value="AMP-bd_C_sf"/>
</dbReference>
<keyword evidence="2" id="KW-0597">Phosphoprotein</keyword>
<dbReference type="Pfam" id="PF13193">
    <property type="entry name" value="AMP-binding_C"/>
    <property type="match status" value="1"/>
</dbReference>
<dbReference type="PANTHER" id="PTHR45527:SF1">
    <property type="entry name" value="FATTY ACID SYNTHASE"/>
    <property type="match status" value="1"/>
</dbReference>
<evidence type="ECO:0000259" key="3">
    <source>
        <dbReference type="PROSITE" id="PS50075"/>
    </source>
</evidence>
<accession>A0A975PVM1</accession>
<protein>
    <submittedName>
        <fullName evidence="4">Amino acid adenylation domain-containing protein</fullName>
    </submittedName>
</protein>
<feature type="domain" description="Carrier" evidence="3">
    <location>
        <begin position="515"/>
        <end position="590"/>
    </location>
</feature>
<organism evidence="4 5">
    <name type="scientific">Mycobacterium spongiae</name>
    <dbReference type="NCBI Taxonomy" id="886343"/>
    <lineage>
        <taxon>Bacteria</taxon>
        <taxon>Bacillati</taxon>
        <taxon>Actinomycetota</taxon>
        <taxon>Actinomycetes</taxon>
        <taxon>Mycobacteriales</taxon>
        <taxon>Mycobacteriaceae</taxon>
        <taxon>Mycobacterium</taxon>
    </lineage>
</organism>
<dbReference type="InterPro" id="IPR010071">
    <property type="entry name" value="AA_adenyl_dom"/>
</dbReference>
<dbReference type="Gene3D" id="3.40.50.12780">
    <property type="entry name" value="N-terminal domain of ligase-like"/>
    <property type="match status" value="1"/>
</dbReference>
<dbReference type="CDD" id="cd05930">
    <property type="entry name" value="A_NRPS"/>
    <property type="match status" value="1"/>
</dbReference>
<evidence type="ECO:0000256" key="2">
    <source>
        <dbReference type="ARBA" id="ARBA00022553"/>
    </source>
</evidence>
<dbReference type="GO" id="GO:0044550">
    <property type="term" value="P:secondary metabolite biosynthetic process"/>
    <property type="evidence" value="ECO:0007669"/>
    <property type="project" value="UniProtKB-ARBA"/>
</dbReference>
<dbReference type="InterPro" id="IPR020806">
    <property type="entry name" value="PKS_PP-bd"/>
</dbReference>
<proteinExistence type="predicted"/>
<dbReference type="InterPro" id="IPR020845">
    <property type="entry name" value="AMP-binding_CS"/>
</dbReference>
<dbReference type="PANTHER" id="PTHR45527">
    <property type="entry name" value="NONRIBOSOMAL PEPTIDE SYNTHETASE"/>
    <property type="match status" value="1"/>
</dbReference>
<dbReference type="Proteomes" id="UP000682202">
    <property type="component" value="Chromosome"/>
</dbReference>
<dbReference type="AlphaFoldDB" id="A0A975PVM1"/>
<dbReference type="InterPro" id="IPR000873">
    <property type="entry name" value="AMP-dep_synth/lig_dom"/>
</dbReference>
<dbReference type="FunFam" id="3.40.50.12780:FF:000012">
    <property type="entry name" value="Non-ribosomal peptide synthetase"/>
    <property type="match status" value="1"/>
</dbReference>
<keyword evidence="5" id="KW-1185">Reference proteome</keyword>
<evidence type="ECO:0000313" key="5">
    <source>
        <dbReference type="Proteomes" id="UP000682202"/>
    </source>
</evidence>
<dbReference type="FunFam" id="3.30.300.30:FF:000010">
    <property type="entry name" value="Enterobactin synthetase component F"/>
    <property type="match status" value="1"/>
</dbReference>
<evidence type="ECO:0000256" key="1">
    <source>
        <dbReference type="ARBA" id="ARBA00022450"/>
    </source>
</evidence>
<dbReference type="Pfam" id="PF00550">
    <property type="entry name" value="PP-binding"/>
    <property type="match status" value="1"/>
</dbReference>
<dbReference type="InterPro" id="IPR036736">
    <property type="entry name" value="ACP-like_sf"/>
</dbReference>
<keyword evidence="1" id="KW-0596">Phosphopantetheine</keyword>
<dbReference type="EMBL" id="CP046600">
    <property type="protein sequence ID" value="QUR65743.1"/>
    <property type="molecule type" value="Genomic_DNA"/>
</dbReference>
<name>A0A975PVM1_9MYCO</name>
<dbReference type="SMART" id="SM00823">
    <property type="entry name" value="PKS_PP"/>
    <property type="match status" value="1"/>
</dbReference>
<dbReference type="SUPFAM" id="SSF47336">
    <property type="entry name" value="ACP-like"/>
    <property type="match status" value="1"/>
</dbReference>
<dbReference type="GO" id="GO:0005737">
    <property type="term" value="C:cytoplasm"/>
    <property type="evidence" value="ECO:0007669"/>
    <property type="project" value="TreeGrafter"/>
</dbReference>
<dbReference type="InterPro" id="IPR009081">
    <property type="entry name" value="PP-bd_ACP"/>
</dbReference>
<dbReference type="InterPro" id="IPR025110">
    <property type="entry name" value="AMP-bd_C"/>
</dbReference>
<sequence length="593" mass="63960">MSTTHPLDADFITRYRHGSDDGVLERIRSQARRAPQRIAVTDSASSVDYQTLDLWSDQVAESLEHAGVIEGQIVGVLVAPSVAWMVTMLGILKAGAAFLPLDSSHPRQRLEDLIADAAPTAVCTLGEPHSALTSFAGDVINVAYHDIASPTRPLPRFDGSKLAYVLYTSGSTGKPKAAMLTHGNLTYVVDAHDDMFTLGPDDRVAQCARPSFDVSLLETFPTLCAGARLVIAGPQVRLPGIEKLNFLTEHHITWFHSTPPELAVLPVGPLPALRYLVSGGDRLSADVVGKWASPTRRIVNAYGPTETGVIATFGEVSSDDRHPPIGYPVAGARLYVVDDQLRLCPPGEPGELLIGGDGVGHGYLGQPDLTAQRFINDPFGHDGVVYRSGDIVRWLADGRLGFIGRGDNQVKIRGMRVEVGEIEAALAEHPDVEQAAVVISEGHNDDHRLIGYIVIRPGAQIQPQEVKTWMAERVPSQLVPARIMAVDAFPLTPHGKLDREAFPTPPSETRSAAAPVGASLERTIAGIWATLLEIDRVDVDDHFFDIGGDSLLLARVQAMVQQECAAEVSLMALLQLPTVRHIAEHIRQNPSAA</sequence>
<reference evidence="4" key="1">
    <citation type="submission" date="2019-12" db="EMBL/GenBank/DDBJ databases">
        <title>Mycobacterium spongiae sp. nov.</title>
        <authorList>
            <person name="Stinear T."/>
        </authorList>
    </citation>
    <scope>NUCLEOTIDE SEQUENCE</scope>
    <source>
        <strain evidence="4">FSD4b-SM</strain>
    </source>
</reference>